<dbReference type="InterPro" id="IPR035903">
    <property type="entry name" value="HesB-like_dom_sf"/>
</dbReference>
<dbReference type="OrthoDB" id="2361502at2"/>
<dbReference type="EMBL" id="BJCC01000047">
    <property type="protein sequence ID" value="GCF95898.1"/>
    <property type="molecule type" value="Genomic_DNA"/>
</dbReference>
<dbReference type="RefSeq" id="WP_146624268.1">
    <property type="nucleotide sequence ID" value="NZ_BJCC01000047.1"/>
</dbReference>
<dbReference type="Pfam" id="PF01521">
    <property type="entry name" value="Fe-S_biosyn"/>
    <property type="match status" value="1"/>
</dbReference>
<evidence type="ECO:0000259" key="1">
    <source>
        <dbReference type="Pfam" id="PF01521"/>
    </source>
</evidence>
<feature type="domain" description="Core" evidence="1">
    <location>
        <begin position="1"/>
        <end position="111"/>
    </location>
</feature>
<dbReference type="InterPro" id="IPR000361">
    <property type="entry name" value="ATAP_core_dom"/>
</dbReference>
<gene>
    <name evidence="2" type="ORF">NRIC_37890</name>
</gene>
<proteinExistence type="predicted"/>
<keyword evidence="3" id="KW-1185">Reference proteome</keyword>
<reference evidence="3" key="1">
    <citation type="submission" date="2019-02" db="EMBL/GenBank/DDBJ databases">
        <title>Draft genome sequence of Enterococcus sp. Gos25-1.</title>
        <authorList>
            <person name="Tanaka N."/>
            <person name="Shiwa Y."/>
            <person name="Fujita N."/>
        </authorList>
    </citation>
    <scope>NUCLEOTIDE SEQUENCE [LARGE SCALE GENOMIC DNA]</scope>
    <source>
        <strain evidence="3">Gos25-1</strain>
    </source>
</reference>
<dbReference type="Gene3D" id="2.60.300.12">
    <property type="entry name" value="HesB-like domain"/>
    <property type="match status" value="1"/>
</dbReference>
<dbReference type="AlphaFoldDB" id="A0A4P5PHU3"/>
<protein>
    <recommendedName>
        <fullName evidence="1">Core domain-containing protein</fullName>
    </recommendedName>
</protein>
<organism evidence="2 3">
    <name type="scientific">Enterococcus florum</name>
    <dbReference type="NCBI Taxonomy" id="2480627"/>
    <lineage>
        <taxon>Bacteria</taxon>
        <taxon>Bacillati</taxon>
        <taxon>Bacillota</taxon>
        <taxon>Bacilli</taxon>
        <taxon>Lactobacillales</taxon>
        <taxon>Enterococcaceae</taxon>
        <taxon>Enterococcus</taxon>
    </lineage>
</organism>
<sequence length="115" mass="13357">MYLNIEEKVKKRFEQYKDAVIVLDMDDGVGRYSKIGLCSLNTHFRFLILKDGQDQSDYQSLIESNMGKIPVKEYSRMYLDDKMDLIYDDQRALTKLKGTSGMIDGNVSIVDMREN</sequence>
<name>A0A4P5PHU3_9ENTE</name>
<comment type="caution">
    <text evidence="2">The sequence shown here is derived from an EMBL/GenBank/DDBJ whole genome shotgun (WGS) entry which is preliminary data.</text>
</comment>
<evidence type="ECO:0000313" key="2">
    <source>
        <dbReference type="EMBL" id="GCF95898.1"/>
    </source>
</evidence>
<evidence type="ECO:0000313" key="3">
    <source>
        <dbReference type="Proteomes" id="UP000290567"/>
    </source>
</evidence>
<dbReference type="Proteomes" id="UP000290567">
    <property type="component" value="Unassembled WGS sequence"/>
</dbReference>
<dbReference type="SUPFAM" id="SSF89360">
    <property type="entry name" value="HesB-like domain"/>
    <property type="match status" value="1"/>
</dbReference>
<accession>A0A4P5PHU3</accession>